<dbReference type="GO" id="GO:0070545">
    <property type="term" value="C:PeBoW complex"/>
    <property type="evidence" value="ECO:0007669"/>
    <property type="project" value="TreeGrafter"/>
</dbReference>
<dbReference type="InterPro" id="IPR036322">
    <property type="entry name" value="WD40_repeat_dom_sf"/>
</dbReference>
<evidence type="ECO:0000259" key="8">
    <source>
        <dbReference type="SMART" id="SM01035"/>
    </source>
</evidence>
<keyword evidence="10" id="KW-1185">Reference proteome</keyword>
<accession>A0AAD9Q4T5</accession>
<evidence type="ECO:0000256" key="1">
    <source>
        <dbReference type="ARBA" id="ARBA00004604"/>
    </source>
</evidence>
<feature type="compositionally biased region" description="Basic and acidic residues" evidence="7">
    <location>
        <begin position="22"/>
        <end position="36"/>
    </location>
</feature>
<feature type="domain" description="BOP1 N-terminal" evidence="8">
    <location>
        <begin position="144"/>
        <end position="393"/>
    </location>
</feature>
<feature type="compositionally biased region" description="Acidic residues" evidence="7">
    <location>
        <begin position="38"/>
        <end position="69"/>
    </location>
</feature>
<dbReference type="Pfam" id="PF08145">
    <property type="entry name" value="BOP1NT"/>
    <property type="match status" value="1"/>
</dbReference>
<sequence>MPKRSADQSVQSTKSPIEAEEDLFHSENGQDDKVIDTDSSDSEESEYSGLESEPETSDDENSDQELESEDSGKKSSDDSEQEEKEERTEQFEKETNKESKEENNNKYREEDSEDVVAEPGFEDENTSDEEDARNTVGNIPIEWYNDYPHIGYNLDGKKILKPATADELDEFLAKMDDPNYWRTVRDKATMREVILSNEELDIINRLQNYQFPSASYDPYEPYVDFFTAEKMIHPVSGAIDPKSRHIPSKWEHKKGWIKPKKDDKIEKPRYYLIWDKEDDKPSLRKTVQMPAPKMKLPGHEESYNPPPEYLPTEEEIAAWEARDGEKKLLPKKQVTSLYSSLRLVPAYNKFIRERFERCLDLYLCPRKRVMRANVKPEDLIPKLPKPKDLQPFPTTESIVYKGHKGAVRCGDDKAVKLWEVCTGRCIKTLQCDGAVHSLAWNPNPSLTLLAVAVCGRMVRSLRRQFQERRAFSYNAQKVPFQESQRPRPTRAVSPNQTISLCRFGPEVKFVRTFSGDNVIVGSYDRRLCWFDMDLSVKPYRTLK</sequence>
<keyword evidence="2" id="KW-0690">Ribosome biogenesis</keyword>
<organism evidence="9 10">
    <name type="scientific">Acropora cervicornis</name>
    <name type="common">Staghorn coral</name>
    <dbReference type="NCBI Taxonomy" id="6130"/>
    <lineage>
        <taxon>Eukaryota</taxon>
        <taxon>Metazoa</taxon>
        <taxon>Cnidaria</taxon>
        <taxon>Anthozoa</taxon>
        <taxon>Hexacorallia</taxon>
        <taxon>Scleractinia</taxon>
        <taxon>Astrocoeniina</taxon>
        <taxon>Acroporidae</taxon>
        <taxon>Acropora</taxon>
    </lineage>
</organism>
<evidence type="ECO:0000256" key="4">
    <source>
        <dbReference type="ARBA" id="ARBA00022574"/>
    </source>
</evidence>
<keyword evidence="6" id="KW-0539">Nucleus</keyword>
<dbReference type="GO" id="GO:0000463">
    <property type="term" value="P:maturation of LSU-rRNA from tricistronic rRNA transcript (SSU-rRNA, 5.8S rRNA, LSU-rRNA)"/>
    <property type="evidence" value="ECO:0007669"/>
    <property type="project" value="TreeGrafter"/>
</dbReference>
<keyword evidence="3" id="KW-0698">rRNA processing</keyword>
<evidence type="ECO:0000256" key="7">
    <source>
        <dbReference type="SAM" id="MobiDB-lite"/>
    </source>
</evidence>
<evidence type="ECO:0000256" key="6">
    <source>
        <dbReference type="ARBA" id="ARBA00023242"/>
    </source>
</evidence>
<dbReference type="EMBL" id="JARQWQ010000067">
    <property type="protein sequence ID" value="KAK2554767.1"/>
    <property type="molecule type" value="Genomic_DNA"/>
</dbReference>
<dbReference type="InterPro" id="IPR028598">
    <property type="entry name" value="BOP1/Erb1"/>
</dbReference>
<protein>
    <submittedName>
        <fullName evidence="9">Ribosome biogenesis protein bop1-B</fullName>
    </submittedName>
</protein>
<keyword evidence="4" id="KW-0853">WD repeat</keyword>
<comment type="subcellular location">
    <subcellularLocation>
        <location evidence="1">Nucleus</location>
        <location evidence="1">Nucleolus</location>
    </subcellularLocation>
</comment>
<dbReference type="InterPro" id="IPR012953">
    <property type="entry name" value="BOP1_N_dom"/>
</dbReference>
<dbReference type="PANTHER" id="PTHR17605">
    <property type="entry name" value="RIBOSOME BIOGENESIS PROTEIN BOP1 BLOCK OF PROLIFERATION 1 PROTEIN"/>
    <property type="match status" value="1"/>
</dbReference>
<comment type="caution">
    <text evidence="9">The sequence shown here is derived from an EMBL/GenBank/DDBJ whole genome shotgun (WGS) entry which is preliminary data.</text>
</comment>
<dbReference type="GO" id="GO:0043021">
    <property type="term" value="F:ribonucleoprotein complex binding"/>
    <property type="evidence" value="ECO:0007669"/>
    <property type="project" value="TreeGrafter"/>
</dbReference>
<evidence type="ECO:0000313" key="10">
    <source>
        <dbReference type="Proteomes" id="UP001249851"/>
    </source>
</evidence>
<gene>
    <name evidence="9" type="ORF">P5673_023734</name>
</gene>
<dbReference type="AlphaFoldDB" id="A0AAD9Q4T5"/>
<dbReference type="SMART" id="SM01035">
    <property type="entry name" value="BOP1NT"/>
    <property type="match status" value="1"/>
</dbReference>
<dbReference type="Proteomes" id="UP001249851">
    <property type="component" value="Unassembled WGS sequence"/>
</dbReference>
<dbReference type="InterPro" id="IPR015943">
    <property type="entry name" value="WD40/YVTN_repeat-like_dom_sf"/>
</dbReference>
<feature type="compositionally biased region" description="Basic and acidic residues" evidence="7">
    <location>
        <begin position="84"/>
        <end position="109"/>
    </location>
</feature>
<reference evidence="9" key="1">
    <citation type="journal article" date="2023" name="G3 (Bethesda)">
        <title>Whole genome assembly and annotation of the endangered Caribbean coral Acropora cervicornis.</title>
        <authorList>
            <person name="Selwyn J.D."/>
            <person name="Vollmer S.V."/>
        </authorList>
    </citation>
    <scope>NUCLEOTIDE SEQUENCE</scope>
    <source>
        <strain evidence="9">K2</strain>
    </source>
</reference>
<feature type="region of interest" description="Disordered" evidence="7">
    <location>
        <begin position="1"/>
        <end position="134"/>
    </location>
</feature>
<keyword evidence="5" id="KW-0677">Repeat</keyword>
<evidence type="ECO:0000256" key="2">
    <source>
        <dbReference type="ARBA" id="ARBA00022517"/>
    </source>
</evidence>
<name>A0AAD9Q4T5_ACRCE</name>
<reference evidence="9" key="2">
    <citation type="journal article" date="2023" name="Science">
        <title>Genomic signatures of disease resistance in endangered staghorn corals.</title>
        <authorList>
            <person name="Vollmer S.V."/>
            <person name="Selwyn J.D."/>
            <person name="Despard B.A."/>
            <person name="Roesel C.L."/>
        </authorList>
    </citation>
    <scope>NUCLEOTIDE SEQUENCE</scope>
    <source>
        <strain evidence="9">K2</strain>
    </source>
</reference>
<evidence type="ECO:0000256" key="5">
    <source>
        <dbReference type="ARBA" id="ARBA00022737"/>
    </source>
</evidence>
<proteinExistence type="predicted"/>
<feature type="compositionally biased region" description="Acidic residues" evidence="7">
    <location>
        <begin position="110"/>
        <end position="131"/>
    </location>
</feature>
<evidence type="ECO:0000313" key="9">
    <source>
        <dbReference type="EMBL" id="KAK2554767.1"/>
    </source>
</evidence>
<dbReference type="SUPFAM" id="SSF50978">
    <property type="entry name" value="WD40 repeat-like"/>
    <property type="match status" value="1"/>
</dbReference>
<dbReference type="GO" id="GO:0030687">
    <property type="term" value="C:preribosome, large subunit precursor"/>
    <property type="evidence" value="ECO:0007669"/>
    <property type="project" value="TreeGrafter"/>
</dbReference>
<dbReference type="PANTHER" id="PTHR17605:SF0">
    <property type="entry name" value="RIBOSOME BIOGENESIS PROTEIN BOP1"/>
    <property type="match status" value="1"/>
</dbReference>
<dbReference type="Gene3D" id="2.130.10.10">
    <property type="entry name" value="YVTN repeat-like/Quinoprotein amine dehydrogenase"/>
    <property type="match status" value="2"/>
</dbReference>
<evidence type="ECO:0000256" key="3">
    <source>
        <dbReference type="ARBA" id="ARBA00022552"/>
    </source>
</evidence>